<reference evidence="1" key="1">
    <citation type="journal article" date="2014" name="Genome Announc.">
        <title>Draft Genome Sequence of Clostridium straminisolvens Strain JCM 21531T, Isolated from a Cellulose-Degrading Bacterial Community.</title>
        <authorList>
            <person name="Yuki M."/>
            <person name="Oshima K."/>
            <person name="Suda W."/>
            <person name="Sakamoto M."/>
            <person name="Kitamura K."/>
            <person name="Iida T."/>
            <person name="Hattori M."/>
            <person name="Ohkuma M."/>
        </authorList>
    </citation>
    <scope>NUCLEOTIDE SEQUENCE [LARGE SCALE GENOMIC DNA]</scope>
    <source>
        <strain evidence="1">JCM 21531</strain>
    </source>
</reference>
<organism evidence="1 2">
    <name type="scientific">Acetivibrio straminisolvens JCM 21531</name>
    <dbReference type="NCBI Taxonomy" id="1294263"/>
    <lineage>
        <taxon>Bacteria</taxon>
        <taxon>Bacillati</taxon>
        <taxon>Bacillota</taxon>
        <taxon>Clostridia</taxon>
        <taxon>Eubacteriales</taxon>
        <taxon>Oscillospiraceae</taxon>
        <taxon>Acetivibrio</taxon>
    </lineage>
</organism>
<gene>
    <name evidence="1" type="ORF">JCM21531_613</name>
</gene>
<dbReference type="AlphaFoldDB" id="W4V348"/>
<proteinExistence type="predicted"/>
<keyword evidence="2" id="KW-1185">Reference proteome</keyword>
<evidence type="ECO:0000313" key="1">
    <source>
        <dbReference type="EMBL" id="GAE87258.1"/>
    </source>
</evidence>
<name>W4V348_9FIRM</name>
<dbReference type="Proteomes" id="UP000019109">
    <property type="component" value="Unassembled WGS sequence"/>
</dbReference>
<dbReference type="RefSeq" id="WP_279378962.1">
    <property type="nucleotide sequence ID" value="NZ_BAVR01000005.1"/>
</dbReference>
<evidence type="ECO:0000313" key="2">
    <source>
        <dbReference type="Proteomes" id="UP000019109"/>
    </source>
</evidence>
<dbReference type="EMBL" id="BAVR01000005">
    <property type="protein sequence ID" value="GAE87258.1"/>
    <property type="molecule type" value="Genomic_DNA"/>
</dbReference>
<comment type="caution">
    <text evidence="1">The sequence shown here is derived from an EMBL/GenBank/DDBJ whole genome shotgun (WGS) entry which is preliminary data.</text>
</comment>
<protein>
    <submittedName>
        <fullName evidence="1">Stage II sporulation protein D</fullName>
    </submittedName>
</protein>
<dbReference type="STRING" id="1294263.JCM21531_613"/>
<accession>W4V348</accession>
<sequence length="40" mass="4664">MSQWGANYLAKNGGTYEEILKHYYTGVYLDTIENFEACNR</sequence>